<feature type="non-terminal residue" evidence="1">
    <location>
        <position position="1"/>
    </location>
</feature>
<dbReference type="PANTHER" id="PTHR47481">
    <property type="match status" value="1"/>
</dbReference>
<dbReference type="EMBL" id="CM003610">
    <property type="protein sequence ID" value="KYP62215.1"/>
    <property type="molecule type" value="Genomic_DNA"/>
</dbReference>
<dbReference type="OMA" id="RTWGNSI"/>
<dbReference type="AlphaFoldDB" id="A0A151T5A4"/>
<dbReference type="Gramene" id="C.cajan_16264.t">
    <property type="protein sequence ID" value="C.cajan_16264.t.cds1"/>
    <property type="gene ID" value="C.cajan_16264"/>
</dbReference>
<gene>
    <name evidence="1" type="ORF">KK1_016740</name>
</gene>
<name>A0A151T5A4_CAJCA</name>
<evidence type="ECO:0000313" key="2">
    <source>
        <dbReference type="Proteomes" id="UP000075243"/>
    </source>
</evidence>
<organism evidence="1 2">
    <name type="scientific">Cajanus cajan</name>
    <name type="common">Pigeon pea</name>
    <name type="synonym">Cajanus indicus</name>
    <dbReference type="NCBI Taxonomy" id="3821"/>
    <lineage>
        <taxon>Eukaryota</taxon>
        <taxon>Viridiplantae</taxon>
        <taxon>Streptophyta</taxon>
        <taxon>Embryophyta</taxon>
        <taxon>Tracheophyta</taxon>
        <taxon>Spermatophyta</taxon>
        <taxon>Magnoliopsida</taxon>
        <taxon>eudicotyledons</taxon>
        <taxon>Gunneridae</taxon>
        <taxon>Pentapetalae</taxon>
        <taxon>rosids</taxon>
        <taxon>fabids</taxon>
        <taxon>Fabales</taxon>
        <taxon>Fabaceae</taxon>
        <taxon>Papilionoideae</taxon>
        <taxon>50 kb inversion clade</taxon>
        <taxon>NPAAA clade</taxon>
        <taxon>indigoferoid/millettioid clade</taxon>
        <taxon>Phaseoleae</taxon>
        <taxon>Cajanus</taxon>
    </lineage>
</organism>
<dbReference type="Proteomes" id="UP000075243">
    <property type="component" value="Chromosome 8"/>
</dbReference>
<evidence type="ECO:0000313" key="1">
    <source>
        <dbReference type="EMBL" id="KYP62215.1"/>
    </source>
</evidence>
<dbReference type="PANTHER" id="PTHR47481:SF34">
    <property type="entry name" value="CCHC-TYPE DOMAIN-CONTAINING PROTEIN"/>
    <property type="match status" value="1"/>
</dbReference>
<sequence>VFEYLHGIKSLLDELSIIDFPLDDVDLVIHTSNKLNFEYKEVSTTLRTWGNSISFEGLHDLLTNFKSYLKQDDSQQDIPTIAIAMWLGNLSILV</sequence>
<keyword evidence="2" id="KW-1185">Reference proteome</keyword>
<proteinExistence type="predicted"/>
<reference evidence="1 2" key="1">
    <citation type="journal article" date="2012" name="Nat. Biotechnol.">
        <title>Draft genome sequence of pigeonpea (Cajanus cajan), an orphan legume crop of resource-poor farmers.</title>
        <authorList>
            <person name="Varshney R.K."/>
            <person name="Chen W."/>
            <person name="Li Y."/>
            <person name="Bharti A.K."/>
            <person name="Saxena R.K."/>
            <person name="Schlueter J.A."/>
            <person name="Donoghue M.T."/>
            <person name="Azam S."/>
            <person name="Fan G."/>
            <person name="Whaley A.M."/>
            <person name="Farmer A.D."/>
            <person name="Sheridan J."/>
            <person name="Iwata A."/>
            <person name="Tuteja R."/>
            <person name="Penmetsa R.V."/>
            <person name="Wu W."/>
            <person name="Upadhyaya H.D."/>
            <person name="Yang S.P."/>
            <person name="Shah T."/>
            <person name="Saxena K.B."/>
            <person name="Michael T."/>
            <person name="McCombie W.R."/>
            <person name="Yang B."/>
            <person name="Zhang G."/>
            <person name="Yang H."/>
            <person name="Wang J."/>
            <person name="Spillane C."/>
            <person name="Cook D.R."/>
            <person name="May G.D."/>
            <person name="Xu X."/>
            <person name="Jackson S.A."/>
        </authorList>
    </citation>
    <scope>NUCLEOTIDE SEQUENCE [LARGE SCALE GENOMIC DNA]</scope>
    <source>
        <strain evidence="2">cv. Asha</strain>
    </source>
</reference>
<protein>
    <submittedName>
        <fullName evidence="1">Uncharacterized protein</fullName>
    </submittedName>
</protein>
<accession>A0A151T5A4</accession>